<dbReference type="Gene3D" id="2.40.420.10">
    <property type="entry name" value="conserved putative lor/sdh protein from methanococcus maripaludis s2 domain"/>
    <property type="match status" value="1"/>
</dbReference>
<dbReference type="Gene3D" id="3.40.50.10690">
    <property type="entry name" value="putative lor/sdh protein like domains"/>
    <property type="match status" value="1"/>
</dbReference>
<organism evidence="2 3">
    <name type="scientific">Jonquetella anthropi DSM 22815</name>
    <dbReference type="NCBI Taxonomy" id="885272"/>
    <lineage>
        <taxon>Bacteria</taxon>
        <taxon>Thermotogati</taxon>
        <taxon>Synergistota</taxon>
        <taxon>Synergistia</taxon>
        <taxon>Synergistales</taxon>
        <taxon>Dethiosulfovibrionaceae</taxon>
        <taxon>Jonquetella</taxon>
    </lineage>
</organism>
<keyword evidence="3" id="KW-1185">Reference proteome</keyword>
<protein>
    <recommendedName>
        <fullName evidence="1">Arginine dihydrolase ArgZ/ArgE-like C-terminal second subdomain domain-containing protein</fullName>
    </recommendedName>
</protein>
<dbReference type="RefSeq" id="WP_008522258.1">
    <property type="nucleotide sequence ID" value="NZ_CM001376.1"/>
</dbReference>
<feature type="domain" description="Arginine dihydrolase ArgZ/ArgE-like C-terminal second subdomain" evidence="1">
    <location>
        <begin position="130"/>
        <end position="300"/>
    </location>
</feature>
<proteinExistence type="predicted"/>
<reference evidence="2 3" key="1">
    <citation type="submission" date="2011-11" db="EMBL/GenBank/DDBJ databases">
        <title>The Noncontiguous Finished genome of Jonquetella anthropi DSM 22815.</title>
        <authorList>
            <consortium name="US DOE Joint Genome Institute (JGI-PGF)"/>
            <person name="Lucas S."/>
            <person name="Copeland A."/>
            <person name="Lapidus A."/>
            <person name="Glavina del Rio T."/>
            <person name="Dalin E."/>
            <person name="Tice H."/>
            <person name="Bruce D."/>
            <person name="Goodwin L."/>
            <person name="Pitluck S."/>
            <person name="Peters L."/>
            <person name="Mikhailova N."/>
            <person name="Held B."/>
            <person name="Kyrpides N."/>
            <person name="Mavromatis K."/>
            <person name="Ivanova N."/>
            <person name="Markowitz V."/>
            <person name="Cheng J.-F."/>
            <person name="Hugenholtz P."/>
            <person name="Woyke T."/>
            <person name="Wu D."/>
            <person name="Gronow S."/>
            <person name="Wellnitz S."/>
            <person name="Brambilla E."/>
            <person name="Klenk H.-P."/>
            <person name="Eisen J.A."/>
        </authorList>
    </citation>
    <scope>NUCLEOTIDE SEQUENCE [LARGE SCALE GENOMIC DNA]</scope>
    <source>
        <strain evidence="2 3">DSM 22815</strain>
    </source>
</reference>
<dbReference type="STRING" id="885272.JonanDRAFT_0015"/>
<dbReference type="InterPro" id="IPR048963">
    <property type="entry name" value="ArgZ/ArgE-like_C_2nd"/>
</dbReference>
<name>H0ULI7_9BACT</name>
<evidence type="ECO:0000313" key="2">
    <source>
        <dbReference type="EMBL" id="EHM12452.1"/>
    </source>
</evidence>
<evidence type="ECO:0000259" key="1">
    <source>
        <dbReference type="Pfam" id="PF21570"/>
    </source>
</evidence>
<dbReference type="HOGENOM" id="CLU_056125_0_0_0"/>
<gene>
    <name evidence="2" type="ORF">JonanDRAFT_0015</name>
</gene>
<dbReference type="Proteomes" id="UP000003806">
    <property type="component" value="Chromosome"/>
</dbReference>
<dbReference type="EMBL" id="CM001376">
    <property type="protein sequence ID" value="EHM12452.1"/>
    <property type="molecule type" value="Genomic_DNA"/>
</dbReference>
<dbReference type="AlphaFoldDB" id="H0ULI7"/>
<sequence>MNMEFRYPEYRLPDFGALAGAPEAATSPAPRDGVAPRGFFLTSHLPTYYLVEGRWVMPDRSFQDAAAVVDRGGVVVKEVCDLKAGDRVVTGDSVRGEEGILIWKEGFGPEAWRTPGLSVESALSGDYAFLAALMNQIKSEGVPIVWVLGPSVVFDSDTREALSALAKAGYINGLLAGNALATHDLEGGYLGTALGQDIYTQKSAPMGHYNHLDLLNDVRSAGSISRFIAQGNVKNGLIRTLVELNVPFVLAGSVRDDGPLPEVHARVTESLRAMKGLTDRAGLIIGLATMLHSVAAADLASGYRKDADGRVRPVYFAAVDVTENVDGKVASAREGLAVETFVTNVQDFVVNLRRALTPTNGEAASC</sequence>
<evidence type="ECO:0000313" key="3">
    <source>
        <dbReference type="Proteomes" id="UP000003806"/>
    </source>
</evidence>
<dbReference type="Pfam" id="PF21570">
    <property type="entry name" value="ArgZ-like_C_2nd"/>
    <property type="match status" value="1"/>
</dbReference>
<accession>H0ULI7</accession>
<dbReference type="eggNOG" id="COG1915">
    <property type="taxonomic scope" value="Bacteria"/>
</dbReference>